<name>A0A2U1QCG4_ARTAN</name>
<dbReference type="InterPro" id="IPR029480">
    <property type="entry name" value="Transpos_assoc"/>
</dbReference>
<evidence type="ECO:0000313" key="2">
    <source>
        <dbReference type="EMBL" id="PWA95667.1"/>
    </source>
</evidence>
<dbReference type="Proteomes" id="UP000245207">
    <property type="component" value="Unassembled WGS sequence"/>
</dbReference>
<evidence type="ECO:0000313" key="3">
    <source>
        <dbReference type="Proteomes" id="UP000245207"/>
    </source>
</evidence>
<feature type="domain" description="Transposase-associated" evidence="1">
    <location>
        <begin position="3"/>
        <end position="74"/>
    </location>
</feature>
<accession>A0A2U1QCG4</accession>
<dbReference type="OrthoDB" id="1932595at2759"/>
<dbReference type="EMBL" id="PKPP01000226">
    <property type="protein sequence ID" value="PWA95667.1"/>
    <property type="molecule type" value="Genomic_DNA"/>
</dbReference>
<gene>
    <name evidence="2" type="ORF">CTI12_AA046800</name>
</gene>
<dbReference type="Pfam" id="PF13963">
    <property type="entry name" value="Transpos_assoc"/>
    <property type="match status" value="1"/>
</dbReference>
<evidence type="ECO:0000259" key="1">
    <source>
        <dbReference type="Pfam" id="PF13963"/>
    </source>
</evidence>
<organism evidence="2 3">
    <name type="scientific">Artemisia annua</name>
    <name type="common">Sweet wormwood</name>
    <dbReference type="NCBI Taxonomy" id="35608"/>
    <lineage>
        <taxon>Eukaryota</taxon>
        <taxon>Viridiplantae</taxon>
        <taxon>Streptophyta</taxon>
        <taxon>Embryophyta</taxon>
        <taxon>Tracheophyta</taxon>
        <taxon>Spermatophyta</taxon>
        <taxon>Magnoliopsida</taxon>
        <taxon>eudicotyledons</taxon>
        <taxon>Gunneridae</taxon>
        <taxon>Pentapetalae</taxon>
        <taxon>asterids</taxon>
        <taxon>campanulids</taxon>
        <taxon>Asterales</taxon>
        <taxon>Asteraceae</taxon>
        <taxon>Asteroideae</taxon>
        <taxon>Anthemideae</taxon>
        <taxon>Artemisiinae</taxon>
        <taxon>Artemisia</taxon>
    </lineage>
</organism>
<dbReference type="AlphaFoldDB" id="A0A2U1QCG4"/>
<proteinExistence type="predicted"/>
<protein>
    <recommendedName>
        <fullName evidence="1">Transposase-associated domain-containing protein</fullName>
    </recommendedName>
</protein>
<reference evidence="2 3" key="1">
    <citation type="journal article" date="2018" name="Mol. Plant">
        <title>The genome of Artemisia annua provides insight into the evolution of Asteraceae family and artemisinin biosynthesis.</title>
        <authorList>
            <person name="Shen Q."/>
            <person name="Zhang L."/>
            <person name="Liao Z."/>
            <person name="Wang S."/>
            <person name="Yan T."/>
            <person name="Shi P."/>
            <person name="Liu M."/>
            <person name="Fu X."/>
            <person name="Pan Q."/>
            <person name="Wang Y."/>
            <person name="Lv Z."/>
            <person name="Lu X."/>
            <person name="Zhang F."/>
            <person name="Jiang W."/>
            <person name="Ma Y."/>
            <person name="Chen M."/>
            <person name="Hao X."/>
            <person name="Li L."/>
            <person name="Tang Y."/>
            <person name="Lv G."/>
            <person name="Zhou Y."/>
            <person name="Sun X."/>
            <person name="Brodelius P.E."/>
            <person name="Rose J.K.C."/>
            <person name="Tang K."/>
        </authorList>
    </citation>
    <scope>NUCLEOTIDE SEQUENCE [LARGE SCALE GENOMIC DNA]</scope>
    <source>
        <strain evidence="3">cv. Huhao1</strain>
        <tissue evidence="2">Leaf</tissue>
    </source>
</reference>
<sequence>MDKSWIEAHITSGTFKEGVKSFIEFARARSIRGVIACPCLRCFNINHWDVGTCHGHILRYGFLLGYTNWSVHGETSEPLQPSRPSFVQNTTFGDDEIRSLVHDALGHLPSNRPLVVHGENYVPSQPSRPSFVQNTPFCDDEMRSLVRDALGLGLHFIICQFYLVEKKLDGAYACYEVALDTSRSGIAELL</sequence>
<keyword evidence="3" id="KW-1185">Reference proteome</keyword>
<comment type="caution">
    <text evidence="2">The sequence shown here is derived from an EMBL/GenBank/DDBJ whole genome shotgun (WGS) entry which is preliminary data.</text>
</comment>